<proteinExistence type="predicted"/>
<evidence type="ECO:0000313" key="1">
    <source>
        <dbReference type="EMBL" id="KAH9474178.1"/>
    </source>
</evidence>
<organism evidence="1 2">
    <name type="scientific">Psilocybe cubensis</name>
    <name type="common">Psychedelic mushroom</name>
    <name type="synonym">Stropharia cubensis</name>
    <dbReference type="NCBI Taxonomy" id="181762"/>
    <lineage>
        <taxon>Eukaryota</taxon>
        <taxon>Fungi</taxon>
        <taxon>Dikarya</taxon>
        <taxon>Basidiomycota</taxon>
        <taxon>Agaricomycotina</taxon>
        <taxon>Agaricomycetes</taxon>
        <taxon>Agaricomycetidae</taxon>
        <taxon>Agaricales</taxon>
        <taxon>Agaricineae</taxon>
        <taxon>Strophariaceae</taxon>
        <taxon>Psilocybe</taxon>
    </lineage>
</organism>
<name>A0ACB8GF67_PSICU</name>
<gene>
    <name evidence="1" type="ORF">JR316_0013528</name>
</gene>
<evidence type="ECO:0000313" key="2">
    <source>
        <dbReference type="Proteomes" id="UP000664032"/>
    </source>
</evidence>
<accession>A0ACB8GF67</accession>
<comment type="caution">
    <text evidence="1">The sequence shown here is derived from an EMBL/GenBank/DDBJ whole genome shotgun (WGS) entry which is preliminary data.</text>
</comment>
<sequence length="78" mass="8853">MYRVPASCPDTTYRRPPSAPVTCLLTIVRLTLTLDFDTTYRRPLTGIGPLVHRNLLQAKTLDAMYFRPSSEIRNVGMI</sequence>
<keyword evidence="2" id="KW-1185">Reference proteome</keyword>
<dbReference type="EMBL" id="JAFIQS020000018">
    <property type="protein sequence ID" value="KAH9474178.1"/>
    <property type="molecule type" value="Genomic_DNA"/>
</dbReference>
<protein>
    <submittedName>
        <fullName evidence="1">Uncharacterized protein</fullName>
    </submittedName>
</protein>
<reference evidence="1" key="1">
    <citation type="submission" date="2021-10" db="EMBL/GenBank/DDBJ databases">
        <title>Psilocybe cubensis genome.</title>
        <authorList>
            <person name="Mckernan K.J."/>
            <person name="Crawford S."/>
            <person name="Trippe A."/>
            <person name="Kane L.T."/>
            <person name="Mclaughlin S."/>
        </authorList>
    </citation>
    <scope>NUCLEOTIDE SEQUENCE</scope>
    <source>
        <strain evidence="1">MGC-MH-2018</strain>
    </source>
</reference>
<dbReference type="Proteomes" id="UP000664032">
    <property type="component" value="Unassembled WGS sequence"/>
</dbReference>